<feature type="transmembrane region" description="Helical" evidence="7">
    <location>
        <begin position="127"/>
        <end position="150"/>
    </location>
</feature>
<evidence type="ECO:0000256" key="4">
    <source>
        <dbReference type="ARBA" id="ARBA00022692"/>
    </source>
</evidence>
<evidence type="ECO:0000313" key="9">
    <source>
        <dbReference type="EMBL" id="HDX32437.1"/>
    </source>
</evidence>
<feature type="transmembrane region" description="Helical" evidence="7">
    <location>
        <begin position="294"/>
        <end position="313"/>
    </location>
</feature>
<protein>
    <submittedName>
        <fullName evidence="9">Sugar ABC transporter permease</fullName>
    </submittedName>
</protein>
<feature type="transmembrane region" description="Helical" evidence="7">
    <location>
        <begin position="542"/>
        <end position="562"/>
    </location>
</feature>
<accession>A0A7C1FGU7</accession>
<feature type="transmembrane region" description="Helical" evidence="7">
    <location>
        <begin position="220"/>
        <end position="242"/>
    </location>
</feature>
<comment type="caution">
    <text evidence="9">The sequence shown here is derived from an EMBL/GenBank/DDBJ whole genome shotgun (WGS) entry which is preliminary data.</text>
</comment>
<evidence type="ECO:0000256" key="6">
    <source>
        <dbReference type="ARBA" id="ARBA00023136"/>
    </source>
</evidence>
<dbReference type="PANTHER" id="PTHR30193:SF37">
    <property type="entry name" value="INNER MEMBRANE ABC TRANSPORTER PERMEASE PROTEIN YCJO"/>
    <property type="match status" value="1"/>
</dbReference>
<dbReference type="SUPFAM" id="SSF161098">
    <property type="entry name" value="MetI-like"/>
    <property type="match status" value="1"/>
</dbReference>
<feature type="transmembrane region" description="Helical" evidence="7">
    <location>
        <begin position="368"/>
        <end position="388"/>
    </location>
</feature>
<feature type="domain" description="ABC transmembrane type-1" evidence="8">
    <location>
        <begin position="330"/>
        <end position="563"/>
    </location>
</feature>
<evidence type="ECO:0000259" key="8">
    <source>
        <dbReference type="PROSITE" id="PS50928"/>
    </source>
</evidence>
<comment type="subcellular location">
    <subcellularLocation>
        <location evidence="1 7">Cell membrane</location>
        <topology evidence="1 7">Multi-pass membrane protein</topology>
    </subcellularLocation>
</comment>
<evidence type="ECO:0000256" key="1">
    <source>
        <dbReference type="ARBA" id="ARBA00004651"/>
    </source>
</evidence>
<dbReference type="EMBL" id="DSMG01000134">
    <property type="protein sequence ID" value="HDX32437.1"/>
    <property type="molecule type" value="Genomic_DNA"/>
</dbReference>
<keyword evidence="4 7" id="KW-0812">Transmembrane</keyword>
<dbReference type="GO" id="GO:0005886">
    <property type="term" value="C:plasma membrane"/>
    <property type="evidence" value="ECO:0007669"/>
    <property type="project" value="UniProtKB-SubCell"/>
</dbReference>
<feature type="transmembrane region" description="Helical" evidence="7">
    <location>
        <begin position="436"/>
        <end position="462"/>
    </location>
</feature>
<keyword evidence="6 7" id="KW-0472">Membrane</keyword>
<feature type="transmembrane region" description="Helical" evidence="7">
    <location>
        <begin position="262"/>
        <end position="282"/>
    </location>
</feature>
<dbReference type="PROSITE" id="PS50928">
    <property type="entry name" value="ABC_TM1"/>
    <property type="match status" value="1"/>
</dbReference>
<feature type="transmembrane region" description="Helical" evidence="7">
    <location>
        <begin position="483"/>
        <end position="504"/>
    </location>
</feature>
<dbReference type="InterPro" id="IPR035906">
    <property type="entry name" value="MetI-like_sf"/>
</dbReference>
<evidence type="ECO:0000256" key="5">
    <source>
        <dbReference type="ARBA" id="ARBA00022989"/>
    </source>
</evidence>
<reference evidence="9" key="1">
    <citation type="journal article" date="2020" name="mSystems">
        <title>Genome- and Community-Level Interaction Insights into Carbon Utilization and Element Cycling Functions of Hydrothermarchaeota in Hydrothermal Sediment.</title>
        <authorList>
            <person name="Zhou Z."/>
            <person name="Liu Y."/>
            <person name="Xu W."/>
            <person name="Pan J."/>
            <person name="Luo Z.H."/>
            <person name="Li M."/>
        </authorList>
    </citation>
    <scope>NUCLEOTIDE SEQUENCE [LARGE SCALE GENOMIC DNA]</scope>
    <source>
        <strain evidence="9">SpSt-289</strain>
    </source>
</reference>
<sequence>MSDALLTGETKSASSTPQSLSVAARRSILSGRQVRRVREALLAYLFLTPAFLIVGLFGLFPIVFAAFMSTHRGINRIPGTFDGLGNYVTAIGDLVYLLGFWGILALIFLAVRALWRGAKEARAHDEVFWGWAVPGIAFGVMVSAALGWMIRLLPLLLDIPNQLRGARNTPENFQRLLGEALSAPQVMQMMGLMGGGLLLGALGAWFMVRTRRRRHRYGNYTGTFTLATILLMLAGAIGWLVWAELQRRMEKSLISGGGLDLASQMILMSAGFLLLWLSWKLWKSASHRESMVGTVLRLMGAAALVLGAWVLIAEAPRVIAQGDRIWWNALQATFYYSLGTIPPQLIIALVLAVLLFQEIRGRSFFRVIYFLPYIAPFVGTAAVFKIIFSNRPTAPVNSLLNFFGIPALGWINEPNGILNLLSPGVPLPAWAGGPSLALVVIMIYGVWTFFGFNTVIFLAGLGNIPKEMYEAAAIDGANRWAQFRHITLPLLSPTIYFLTLYSVIGTFKAFNHIYVLRTGAALGTTDTASVVIFQTFQRDTRYGYASALAVLLLIVIIILTIINNRVAERRVHYG</sequence>
<feature type="transmembrane region" description="Helical" evidence="7">
    <location>
        <begin position="41"/>
        <end position="67"/>
    </location>
</feature>
<name>A0A7C1FGU7_9CHLR</name>
<dbReference type="InterPro" id="IPR000515">
    <property type="entry name" value="MetI-like"/>
</dbReference>
<dbReference type="Pfam" id="PF00528">
    <property type="entry name" value="BPD_transp_1"/>
    <property type="match status" value="1"/>
</dbReference>
<proteinExistence type="inferred from homology"/>
<keyword evidence="3" id="KW-1003">Cell membrane</keyword>
<evidence type="ECO:0000256" key="3">
    <source>
        <dbReference type="ARBA" id="ARBA00022475"/>
    </source>
</evidence>
<feature type="transmembrane region" description="Helical" evidence="7">
    <location>
        <begin position="333"/>
        <end position="356"/>
    </location>
</feature>
<feature type="transmembrane region" description="Helical" evidence="7">
    <location>
        <begin position="186"/>
        <end position="208"/>
    </location>
</feature>
<dbReference type="Gene3D" id="1.10.3720.10">
    <property type="entry name" value="MetI-like"/>
    <property type="match status" value="1"/>
</dbReference>
<dbReference type="CDD" id="cd06261">
    <property type="entry name" value="TM_PBP2"/>
    <property type="match status" value="1"/>
</dbReference>
<evidence type="ECO:0000256" key="7">
    <source>
        <dbReference type="RuleBase" id="RU363032"/>
    </source>
</evidence>
<dbReference type="GO" id="GO:0055085">
    <property type="term" value="P:transmembrane transport"/>
    <property type="evidence" value="ECO:0007669"/>
    <property type="project" value="InterPro"/>
</dbReference>
<dbReference type="InterPro" id="IPR051393">
    <property type="entry name" value="ABC_transporter_permease"/>
</dbReference>
<feature type="transmembrane region" description="Helical" evidence="7">
    <location>
        <begin position="87"/>
        <end position="115"/>
    </location>
</feature>
<dbReference type="AlphaFoldDB" id="A0A7C1FGU7"/>
<organism evidence="9">
    <name type="scientific">Caldilinea aerophila</name>
    <dbReference type="NCBI Taxonomy" id="133453"/>
    <lineage>
        <taxon>Bacteria</taxon>
        <taxon>Bacillati</taxon>
        <taxon>Chloroflexota</taxon>
        <taxon>Caldilineae</taxon>
        <taxon>Caldilineales</taxon>
        <taxon>Caldilineaceae</taxon>
        <taxon>Caldilinea</taxon>
    </lineage>
</organism>
<comment type="similarity">
    <text evidence="7">Belongs to the binding-protein-dependent transport system permease family.</text>
</comment>
<dbReference type="PANTHER" id="PTHR30193">
    <property type="entry name" value="ABC TRANSPORTER PERMEASE PROTEIN"/>
    <property type="match status" value="1"/>
</dbReference>
<keyword evidence="5 7" id="KW-1133">Transmembrane helix</keyword>
<evidence type="ECO:0000256" key="2">
    <source>
        <dbReference type="ARBA" id="ARBA00022448"/>
    </source>
</evidence>
<gene>
    <name evidence="9" type="ORF">ENQ20_13260</name>
</gene>
<keyword evidence="2 7" id="KW-0813">Transport</keyword>